<keyword evidence="2" id="KW-0812">Transmembrane</keyword>
<accession>A0ABD0M8G4</accession>
<evidence type="ECO:0000313" key="4">
    <source>
        <dbReference type="Proteomes" id="UP001519460"/>
    </source>
</evidence>
<dbReference type="EMBL" id="JACVVK020000004">
    <property type="protein sequence ID" value="KAK7507681.1"/>
    <property type="molecule type" value="Genomic_DNA"/>
</dbReference>
<keyword evidence="2" id="KW-1133">Transmembrane helix</keyword>
<keyword evidence="2" id="KW-0472">Membrane</keyword>
<name>A0ABD0M8G4_9CAEN</name>
<comment type="caution">
    <text evidence="3">The sequence shown here is derived from an EMBL/GenBank/DDBJ whole genome shotgun (WGS) entry which is preliminary data.</text>
</comment>
<sequence length="78" mass="8617">MAASRAVSTRRLCSRYKYFFYVAAVILGLQIFLGYSFYTSKDGDQTSGRATDMGPHEIPPGNHGFKPHKLDGNTLTVS</sequence>
<evidence type="ECO:0000256" key="1">
    <source>
        <dbReference type="SAM" id="MobiDB-lite"/>
    </source>
</evidence>
<reference evidence="3 4" key="1">
    <citation type="journal article" date="2023" name="Sci. Data">
        <title>Genome assembly of the Korean intertidal mud-creeper Batillaria attramentaria.</title>
        <authorList>
            <person name="Patra A.K."/>
            <person name="Ho P.T."/>
            <person name="Jun S."/>
            <person name="Lee S.J."/>
            <person name="Kim Y."/>
            <person name="Won Y.J."/>
        </authorList>
    </citation>
    <scope>NUCLEOTIDE SEQUENCE [LARGE SCALE GENOMIC DNA]</scope>
    <source>
        <strain evidence="3">Wonlab-2016</strain>
    </source>
</reference>
<organism evidence="3 4">
    <name type="scientific">Batillaria attramentaria</name>
    <dbReference type="NCBI Taxonomy" id="370345"/>
    <lineage>
        <taxon>Eukaryota</taxon>
        <taxon>Metazoa</taxon>
        <taxon>Spiralia</taxon>
        <taxon>Lophotrochozoa</taxon>
        <taxon>Mollusca</taxon>
        <taxon>Gastropoda</taxon>
        <taxon>Caenogastropoda</taxon>
        <taxon>Sorbeoconcha</taxon>
        <taxon>Cerithioidea</taxon>
        <taxon>Batillariidae</taxon>
        <taxon>Batillaria</taxon>
    </lineage>
</organism>
<feature type="region of interest" description="Disordered" evidence="1">
    <location>
        <begin position="45"/>
        <end position="78"/>
    </location>
</feature>
<protein>
    <submittedName>
        <fullName evidence="3">Uncharacterized protein</fullName>
    </submittedName>
</protein>
<gene>
    <name evidence="3" type="ORF">BaRGS_00001616</name>
</gene>
<feature type="transmembrane region" description="Helical" evidence="2">
    <location>
        <begin position="18"/>
        <end position="38"/>
    </location>
</feature>
<evidence type="ECO:0000256" key="2">
    <source>
        <dbReference type="SAM" id="Phobius"/>
    </source>
</evidence>
<proteinExistence type="predicted"/>
<keyword evidence="4" id="KW-1185">Reference proteome</keyword>
<evidence type="ECO:0000313" key="3">
    <source>
        <dbReference type="EMBL" id="KAK7507681.1"/>
    </source>
</evidence>
<dbReference type="AlphaFoldDB" id="A0ABD0M8G4"/>
<dbReference type="Proteomes" id="UP001519460">
    <property type="component" value="Unassembled WGS sequence"/>
</dbReference>